<keyword evidence="2" id="KW-1185">Reference proteome</keyword>
<dbReference type="PANTHER" id="PTHR37031">
    <property type="entry name" value="METALLOPHOSPHATASE BINDING DOMAIN PROTEIN"/>
    <property type="match status" value="1"/>
</dbReference>
<evidence type="ECO:0008006" key="3">
    <source>
        <dbReference type="Google" id="ProtNLM"/>
    </source>
</evidence>
<dbReference type="Proteomes" id="UP000605992">
    <property type="component" value="Unassembled WGS sequence"/>
</dbReference>
<dbReference type="EMBL" id="BOOR01000016">
    <property type="protein sequence ID" value="GII54245.1"/>
    <property type="molecule type" value="Genomic_DNA"/>
</dbReference>
<sequence>MTLPLVLAGPVVRRVDASSATFWIALSRPASIEALAWAGDQTSAGSGTVQSGDPVVARSIATPTRAWGDHLFTATVTAETQGAGGLSPGAVFSYDVVVDGQGLKNLGLLADASGAESGIDAAAPARLALGYLPDHLPTFVTPSGTVDGLRLAHTSCRKPHGLGPDAMSWLDDLIADNRTDVDKRPQQLFLTGDQIYADDVAAPLLGMLQTLASELLGYEETVVMAGGAAGTGETRVALKDLPPLRRGRLCAEVAKFSTTDGASHLIGFGEFAAMYLACWSPRVWRPLPARSAVFAEVPDQQRADRHLTDFETAFDGRAKWEAADVKAEAEGSGTGADRKRVEAFALSVPKVARALANCSTYMIFDDHEVTDDWYLSAPWRTRVLTSPLGRSVIRNGLMAYAVFQAPGNDPAKWQLQAALAGGPPPTPEQKVQEKIATLLGDRAAPTVPHENDVDELLGLSSPADGPQVRFHYTVDGPRHRVAVLDTRTRRAYDSATRESPPKLVGSSLDAMLPAGPLTDGRELLVVVSAAPVLFPRIFDALVQPAAAAVFDLKTHLVRTEAFDPAHPRPAIVGSEQWDVEGWSADEASFHAFLRRLGSYPRVVLLGGDVHFASSLVCDLWTKGDDAADSRILQCTSSAARNEPSPGMRAVLRGQRSAQRLLQGDAVERLGWDGQHGVVLPGGAHIPPGRRGRLLRKPTFVPARGWPQGTTLAGDKPPDVRYRVSVLRDERPREALGVGAPAPPRLPAWNAADPVLTYAQIAAAHQQLLDDGKDPIRLMIFRSNIGIVSFTPSPSGPGEYVATHSVMSPVGDGTTGTAFTRHVVDLARSAAAAPPTLVTGG</sequence>
<accession>A0A8J3XVR0</accession>
<dbReference type="InterPro" id="IPR038607">
    <property type="entry name" value="PhoD-like_sf"/>
</dbReference>
<dbReference type="RefSeq" id="WP_203944484.1">
    <property type="nucleotide sequence ID" value="NZ_BOOR01000016.1"/>
</dbReference>
<dbReference type="Gene3D" id="3.60.21.70">
    <property type="entry name" value="PhoD-like phosphatase"/>
    <property type="match status" value="1"/>
</dbReference>
<evidence type="ECO:0000313" key="2">
    <source>
        <dbReference type="Proteomes" id="UP000605992"/>
    </source>
</evidence>
<dbReference type="AlphaFoldDB" id="A0A8J3XVR0"/>
<comment type="caution">
    <text evidence="1">The sequence shown here is derived from an EMBL/GenBank/DDBJ whole genome shotgun (WGS) entry which is preliminary data.</text>
</comment>
<dbReference type="PANTHER" id="PTHR37031:SF2">
    <property type="entry name" value="PHOD-LIKE PHOSPHATASE METALLOPHOSPHATASE DOMAIN-CONTAINING PROTEIN"/>
    <property type="match status" value="1"/>
</dbReference>
<proteinExistence type="predicted"/>
<protein>
    <recommendedName>
        <fullName evidence="3">PhoD-like phosphatase metallophosphatase domain-containing protein</fullName>
    </recommendedName>
</protein>
<organism evidence="1 2">
    <name type="scientific">Planotetraspora thailandica</name>
    <dbReference type="NCBI Taxonomy" id="487172"/>
    <lineage>
        <taxon>Bacteria</taxon>
        <taxon>Bacillati</taxon>
        <taxon>Actinomycetota</taxon>
        <taxon>Actinomycetes</taxon>
        <taxon>Streptosporangiales</taxon>
        <taxon>Streptosporangiaceae</taxon>
        <taxon>Planotetraspora</taxon>
    </lineage>
</organism>
<gene>
    <name evidence="1" type="ORF">Pth03_26340</name>
</gene>
<name>A0A8J3XVR0_9ACTN</name>
<reference evidence="1" key="1">
    <citation type="submission" date="2021-01" db="EMBL/GenBank/DDBJ databases">
        <title>Whole genome shotgun sequence of Planotetraspora thailandica NBRC 104271.</title>
        <authorList>
            <person name="Komaki H."/>
            <person name="Tamura T."/>
        </authorList>
    </citation>
    <scope>NUCLEOTIDE SEQUENCE</scope>
    <source>
        <strain evidence="1">NBRC 104271</strain>
    </source>
</reference>
<evidence type="ECO:0000313" key="1">
    <source>
        <dbReference type="EMBL" id="GII54245.1"/>
    </source>
</evidence>